<dbReference type="EMBL" id="ML996565">
    <property type="protein sequence ID" value="KAF2763392.1"/>
    <property type="molecule type" value="Genomic_DNA"/>
</dbReference>
<feature type="compositionally biased region" description="Acidic residues" evidence="6">
    <location>
        <begin position="1400"/>
        <end position="1435"/>
    </location>
</feature>
<dbReference type="GeneID" id="54490260"/>
<dbReference type="PANTHER" id="PTHR12663">
    <property type="entry name" value="ANDROGEN INDUCED INHIBITOR OF PROLIFERATION AS3 / PDS5-RELATED"/>
    <property type="match status" value="1"/>
</dbReference>
<feature type="compositionally biased region" description="Acidic residues" evidence="6">
    <location>
        <begin position="1370"/>
        <end position="1380"/>
    </location>
</feature>
<dbReference type="GO" id="GO:0051301">
    <property type="term" value="P:cell division"/>
    <property type="evidence" value="ECO:0007669"/>
    <property type="project" value="UniProtKB-KW"/>
</dbReference>
<dbReference type="CDD" id="cd19953">
    <property type="entry name" value="PDS5"/>
    <property type="match status" value="1"/>
</dbReference>
<evidence type="ECO:0000256" key="4">
    <source>
        <dbReference type="ARBA" id="ARBA00023242"/>
    </source>
</evidence>
<dbReference type="GO" id="GO:0007064">
    <property type="term" value="P:mitotic sister chromatid cohesion"/>
    <property type="evidence" value="ECO:0007669"/>
    <property type="project" value="InterPro"/>
</dbReference>
<feature type="compositionally biased region" description="Acidic residues" evidence="6">
    <location>
        <begin position="1449"/>
        <end position="1464"/>
    </location>
</feature>
<dbReference type="SUPFAM" id="SSF48371">
    <property type="entry name" value="ARM repeat"/>
    <property type="match status" value="1"/>
</dbReference>
<dbReference type="OrthoDB" id="200660at2759"/>
<feature type="compositionally biased region" description="Basic residues" evidence="6">
    <location>
        <begin position="1"/>
        <end position="10"/>
    </location>
</feature>
<evidence type="ECO:0000313" key="8">
    <source>
        <dbReference type="Proteomes" id="UP000799437"/>
    </source>
</evidence>
<dbReference type="Proteomes" id="UP000799437">
    <property type="component" value="Unassembled WGS sequence"/>
</dbReference>
<feature type="region of interest" description="Disordered" evidence="6">
    <location>
        <begin position="325"/>
        <end position="349"/>
    </location>
</feature>
<reference evidence="7" key="1">
    <citation type="journal article" date="2020" name="Stud. Mycol.">
        <title>101 Dothideomycetes genomes: a test case for predicting lifestyles and emergence of pathogens.</title>
        <authorList>
            <person name="Haridas S."/>
            <person name="Albert R."/>
            <person name="Binder M."/>
            <person name="Bloem J."/>
            <person name="Labutti K."/>
            <person name="Salamov A."/>
            <person name="Andreopoulos B."/>
            <person name="Baker S."/>
            <person name="Barry K."/>
            <person name="Bills G."/>
            <person name="Bluhm B."/>
            <person name="Cannon C."/>
            <person name="Castanera R."/>
            <person name="Culley D."/>
            <person name="Daum C."/>
            <person name="Ezra D."/>
            <person name="Gonzalez J."/>
            <person name="Henrissat B."/>
            <person name="Kuo A."/>
            <person name="Liang C."/>
            <person name="Lipzen A."/>
            <person name="Lutzoni F."/>
            <person name="Magnuson J."/>
            <person name="Mondo S."/>
            <person name="Nolan M."/>
            <person name="Ohm R."/>
            <person name="Pangilinan J."/>
            <person name="Park H.-J."/>
            <person name="Ramirez L."/>
            <person name="Alfaro M."/>
            <person name="Sun H."/>
            <person name="Tritt A."/>
            <person name="Yoshinaga Y."/>
            <person name="Zwiers L.-H."/>
            <person name="Turgeon B."/>
            <person name="Goodwin S."/>
            <person name="Spatafora J."/>
            <person name="Crous P."/>
            <person name="Grigoriev I."/>
        </authorList>
    </citation>
    <scope>NUCLEOTIDE SEQUENCE</scope>
    <source>
        <strain evidence="7">CBS 121739</strain>
    </source>
</reference>
<dbReference type="GO" id="GO:0005634">
    <property type="term" value="C:nucleus"/>
    <property type="evidence" value="ECO:0007669"/>
    <property type="project" value="UniProtKB-SubCell"/>
</dbReference>
<accession>A0A6A6WML4</accession>
<sequence>MARTRTRTRKANVIEEQEEEDSVDESVESPEEDHEEQNEEEGEDYEGGGTQVLQFNKTLTWKAGRAIPVADLLRRLQELCTEMRDMEQDEVDTDSLRAVSKELATPNLLGHKDRGIRAWTACALADIFRLCAPNAPYNDRELKSIFELFVVTIIPALADPSNPYDSQHKYVLRSLAEVKSVVILADIRGTEQLLTQMFTACFDVLSGPSKAISGEDLSKNVEHHMTIILSVLADETDDLPTGAIDVILAQFLRADPRLTGFSNLKVKKSEVADEAQSTAALKEAPAAYNMAKNVCNNSVDKMSKYITTYFSQIIADASNTASFRTTHTKSHKTASSPSRADDSLMQARSDEDMKEISKAHRMLRELWRSTPNILDSIIPQLDAEIGTEDTDIRLIVTETIGDMVSGIGAAGPPPATSLNPNAYPSQGLIADSPKSYNFLTTPVSLLSFPLKHASIYNSFLSRRKDKSPVVRAAVATGLGRILMTSAGGVGLESEEVKRLLAFFSDLLVDTDERVRLAVVKAIENFNFWDIVHKLGNLGGISTENSILHSLSTRTKDPKPIVRVEATKLLAKIWGVASGAISEGQEQMVELFGPIPSRIFDALYINDPEINTLVNRVLHESLLPLGYPPIKAKASTQTSQSQRSNKATDELTEADLDKIRVERVLILMRDLEDKAKTIMIARQGQQGQMAKFMEKFLSTCEAYNGGVMDKNEKETKTVLGRLIEWFSKSLPETQKASEALWKFAKIHDRRSYALIRFAMAAESDYRKVYRSIKELTKKIQDGKDPYVLDHLLPLVYQSSSLIYNRSHLPAIIQFSRTNEKNLGDIAHEVLKQISEKHPDIFKAHVKDLCKTLEGEAPSATRKNGTGAVQDLKACAGFARKFAHELPKDRKFLQSMINYALYGTPAKAAKHAVTILMAVSDKKAMHAREVASKCVDDFEYGSEHYLSMLAALSQLALVASKEIEDQSDGVFDVAVNHVLLKEAPIPNNENSSWTDQADEDCTAKIWALKLLVNRVRAVEDVGTARDISAPVYKFLNQLVSHGGELTKSPTFSEATKSRMRLTAAHFLLKLSCIKRLDPLLSLKAFNQLSLVAQDPSKSVRAGFVDKLMKYLGLQKLPSRFYTILFLLPFEPDQALQKAVTTWIRSRALAFKRQKDTTMEALFSRFLSLLAHHPDFATEPTDLLDFVRYIMFYLKTVASQENLGLIYHVAQRTKAVQDAIDIEKTENLYILSDLAQATIRTYQDIQSYSMQTWPGKIKMPGGLFAALPSPEQAQEIATTQYIPEEVIDEIEAVVRDCLKNKKRKPEHRDGETNRQTKRAKASLGPNTKNLPVRKAVKTPKSKKKHEKPVSEVPSSDRRRSGRHTANKSYIEHSDDEDDEEMEEWDQHTSDSCKRKNEDATMSDLEEAEEEDEEMRGEEAEEEGGEVEPEEPQEEEEGYEGNGDHSDDIMGQSDDEPDKDDEADDETKDYDLPSSPPVKRASKASALKKSNGVKSSPATLPNGKAMTARNTRTSKTEKSTKTTATPTRRSARRA</sequence>
<name>A0A6A6WML4_9PEZI</name>
<keyword evidence="8" id="KW-1185">Reference proteome</keyword>
<dbReference type="Gene3D" id="1.25.10.10">
    <property type="entry name" value="Leucine-rich Repeat Variant"/>
    <property type="match status" value="1"/>
</dbReference>
<feature type="region of interest" description="Disordered" evidence="6">
    <location>
        <begin position="1"/>
        <end position="48"/>
    </location>
</feature>
<keyword evidence="2" id="KW-0132">Cell division</keyword>
<evidence type="ECO:0000256" key="5">
    <source>
        <dbReference type="ARBA" id="ARBA00023306"/>
    </source>
</evidence>
<dbReference type="PANTHER" id="PTHR12663:SF0">
    <property type="entry name" value="PRECOCIOUS DISSOCIATION OF SISTERS 5, ISOFORM A"/>
    <property type="match status" value="1"/>
</dbReference>
<feature type="region of interest" description="Disordered" evidence="6">
    <location>
        <begin position="1298"/>
        <end position="1530"/>
    </location>
</feature>
<keyword evidence="3" id="KW-0498">Mitosis</keyword>
<evidence type="ECO:0000256" key="2">
    <source>
        <dbReference type="ARBA" id="ARBA00022618"/>
    </source>
</evidence>
<protein>
    <submittedName>
        <fullName evidence="7">Sister chromatid cohesion and DNA repair protein</fullName>
    </submittedName>
</protein>
<dbReference type="GO" id="GO:0000785">
    <property type="term" value="C:chromatin"/>
    <property type="evidence" value="ECO:0007669"/>
    <property type="project" value="TreeGrafter"/>
</dbReference>
<evidence type="ECO:0000256" key="3">
    <source>
        <dbReference type="ARBA" id="ARBA00022776"/>
    </source>
</evidence>
<keyword evidence="5" id="KW-0131">Cell cycle</keyword>
<evidence type="ECO:0000313" key="7">
    <source>
        <dbReference type="EMBL" id="KAF2763392.1"/>
    </source>
</evidence>
<feature type="compositionally biased region" description="Acidic residues" evidence="6">
    <location>
        <begin position="15"/>
        <end position="46"/>
    </location>
</feature>
<keyword evidence="4" id="KW-0539">Nucleus</keyword>
<organism evidence="7 8">
    <name type="scientific">Pseudovirgaria hyperparasitica</name>
    <dbReference type="NCBI Taxonomy" id="470096"/>
    <lineage>
        <taxon>Eukaryota</taxon>
        <taxon>Fungi</taxon>
        <taxon>Dikarya</taxon>
        <taxon>Ascomycota</taxon>
        <taxon>Pezizomycotina</taxon>
        <taxon>Dothideomycetes</taxon>
        <taxon>Dothideomycetes incertae sedis</taxon>
        <taxon>Acrospermales</taxon>
        <taxon>Acrospermaceae</taxon>
        <taxon>Pseudovirgaria</taxon>
    </lineage>
</organism>
<feature type="compositionally biased region" description="Basic and acidic residues" evidence="6">
    <location>
        <begin position="1381"/>
        <end position="1395"/>
    </location>
</feature>
<dbReference type="Pfam" id="PF20168">
    <property type="entry name" value="PDS5"/>
    <property type="match status" value="1"/>
</dbReference>
<proteinExistence type="predicted"/>
<dbReference type="RefSeq" id="XP_033605843.1">
    <property type="nucleotide sequence ID" value="XM_033749206.1"/>
</dbReference>
<evidence type="ECO:0000256" key="6">
    <source>
        <dbReference type="SAM" id="MobiDB-lite"/>
    </source>
</evidence>
<dbReference type="InterPro" id="IPR011989">
    <property type="entry name" value="ARM-like"/>
</dbReference>
<gene>
    <name evidence="7" type="ORF">EJ05DRAFT_534747</name>
</gene>
<dbReference type="InterPro" id="IPR016024">
    <property type="entry name" value="ARM-type_fold"/>
</dbReference>
<comment type="subcellular location">
    <subcellularLocation>
        <location evidence="1">Nucleus</location>
    </subcellularLocation>
</comment>
<dbReference type="InterPro" id="IPR039776">
    <property type="entry name" value="Pds5"/>
</dbReference>
<evidence type="ECO:0000256" key="1">
    <source>
        <dbReference type="ARBA" id="ARBA00004123"/>
    </source>
</evidence>
<dbReference type="GO" id="GO:0006281">
    <property type="term" value="P:DNA repair"/>
    <property type="evidence" value="ECO:0007669"/>
    <property type="project" value="TreeGrafter"/>
</dbReference>
<feature type="compositionally biased region" description="Basic residues" evidence="6">
    <location>
        <begin position="1331"/>
        <end position="1343"/>
    </location>
</feature>